<sequence length="141" mass="14822">MALIPEPHPAPPADAGQGVWGSQPIYSRADDVAFARIAAAASIAADAAGWTNASAHLDHYLGNSGKLLTINADAVLRDVPAADSEANGLAATELRRITAEAAAGQLYGSPVQFQSHWLGFYIDKNSSEDWFFAMGGPSRAW</sequence>
<gene>
    <name evidence="1" type="ORF">B0T46_02770</name>
</gene>
<proteinExistence type="predicted"/>
<keyword evidence="2" id="KW-1185">Reference proteome</keyword>
<dbReference type="Proteomes" id="UP000188836">
    <property type="component" value="Unassembled WGS sequence"/>
</dbReference>
<dbReference type="RefSeq" id="WP_077114862.1">
    <property type="nucleotide sequence ID" value="NZ_MUKP01000019.1"/>
</dbReference>
<evidence type="ECO:0000313" key="1">
    <source>
        <dbReference type="EMBL" id="ONM50042.1"/>
    </source>
</evidence>
<dbReference type="EMBL" id="MUMY01000002">
    <property type="protein sequence ID" value="ONM50042.1"/>
    <property type="molecule type" value="Genomic_DNA"/>
</dbReference>
<protein>
    <submittedName>
        <fullName evidence="1">Uncharacterized protein</fullName>
    </submittedName>
</protein>
<reference evidence="1 2" key="1">
    <citation type="journal article" date="2016" name="Antonie Van Leeuwenhoek">
        <title>Nocardia donostiensis sp. nov., isolated from human respiratory specimens.</title>
        <authorList>
            <person name="Ercibengoa M."/>
            <person name="Bell M."/>
            <person name="Marimon J.M."/>
            <person name="Humrighouse B."/>
            <person name="Klenk H.P."/>
            <person name="Potter G."/>
            <person name="Perez-Trallero E."/>
        </authorList>
    </citation>
    <scope>NUCLEOTIDE SEQUENCE [LARGE SCALE GENOMIC DNA]</scope>
    <source>
        <strain evidence="1 2">X1655</strain>
    </source>
</reference>
<dbReference type="AlphaFoldDB" id="A0A1V2TKM8"/>
<accession>A0A1V2TKM8</accession>
<organism evidence="1 2">
    <name type="scientific">Nocardia donostiensis</name>
    <dbReference type="NCBI Taxonomy" id="1538463"/>
    <lineage>
        <taxon>Bacteria</taxon>
        <taxon>Bacillati</taxon>
        <taxon>Actinomycetota</taxon>
        <taxon>Actinomycetes</taxon>
        <taxon>Mycobacteriales</taxon>
        <taxon>Nocardiaceae</taxon>
        <taxon>Nocardia</taxon>
    </lineage>
</organism>
<evidence type="ECO:0000313" key="2">
    <source>
        <dbReference type="Proteomes" id="UP000188836"/>
    </source>
</evidence>
<comment type="caution">
    <text evidence="1">The sequence shown here is derived from an EMBL/GenBank/DDBJ whole genome shotgun (WGS) entry which is preliminary data.</text>
</comment>
<name>A0A1V2TKM8_9NOCA</name>
<dbReference type="OrthoDB" id="4763361at2"/>